<evidence type="ECO:0008006" key="5">
    <source>
        <dbReference type="Google" id="ProtNLM"/>
    </source>
</evidence>
<protein>
    <recommendedName>
        <fullName evidence="5">Secreted protein</fullName>
    </recommendedName>
</protein>
<accession>A0A6G4VCY7</accession>
<comment type="caution">
    <text evidence="3">The sequence shown here is derived from an EMBL/GenBank/DDBJ whole genome shotgun (WGS) entry which is preliminary data.</text>
</comment>
<evidence type="ECO:0000313" key="4">
    <source>
        <dbReference type="Proteomes" id="UP000472335"/>
    </source>
</evidence>
<name>A0A6G4VCY7_9ACTN</name>
<dbReference type="EMBL" id="JAAKZY010000112">
    <property type="protein sequence ID" value="NGO11677.1"/>
    <property type="molecule type" value="Genomic_DNA"/>
</dbReference>
<keyword evidence="2" id="KW-0732">Signal</keyword>
<dbReference type="AlphaFoldDB" id="A0A6G4VCY7"/>
<keyword evidence="4" id="KW-1185">Reference proteome</keyword>
<gene>
    <name evidence="3" type="ORF">G5C60_29800</name>
</gene>
<organism evidence="3 4">
    <name type="scientific">Streptomyces scabichelini</name>
    <dbReference type="NCBI Taxonomy" id="2711217"/>
    <lineage>
        <taxon>Bacteria</taxon>
        <taxon>Bacillati</taxon>
        <taxon>Actinomycetota</taxon>
        <taxon>Actinomycetes</taxon>
        <taxon>Kitasatosporales</taxon>
        <taxon>Streptomycetaceae</taxon>
        <taxon>Streptomyces</taxon>
    </lineage>
</organism>
<dbReference type="RefSeq" id="WP_165264060.1">
    <property type="nucleotide sequence ID" value="NZ_JAAKZY010000112.1"/>
</dbReference>
<evidence type="ECO:0000256" key="1">
    <source>
        <dbReference type="SAM" id="MobiDB-lite"/>
    </source>
</evidence>
<feature type="region of interest" description="Disordered" evidence="1">
    <location>
        <begin position="75"/>
        <end position="95"/>
    </location>
</feature>
<sequence length="95" mass="9533">MKPLKVVAVVAGSMVVAGAAGPACAAELMPSKPPTSLKSALDVIESAPLGAQPLQTNALDTENKDSALSAVKGATKRLNSPNGPTRFLGGLPLQK</sequence>
<reference evidence="3 4" key="1">
    <citation type="submission" date="2020-02" db="EMBL/GenBank/DDBJ databases">
        <title>Whole-genome analyses of novel actinobacteria.</title>
        <authorList>
            <person name="Sahin N."/>
            <person name="Gencbay T."/>
        </authorList>
    </citation>
    <scope>NUCLEOTIDE SEQUENCE [LARGE SCALE GENOMIC DNA]</scope>
    <source>
        <strain evidence="3 4">HC44</strain>
    </source>
</reference>
<feature type="signal peptide" evidence="2">
    <location>
        <begin position="1"/>
        <end position="25"/>
    </location>
</feature>
<evidence type="ECO:0000256" key="2">
    <source>
        <dbReference type="SAM" id="SignalP"/>
    </source>
</evidence>
<proteinExistence type="predicted"/>
<feature type="chain" id="PRO_5026240304" description="Secreted protein" evidence="2">
    <location>
        <begin position="26"/>
        <end position="95"/>
    </location>
</feature>
<evidence type="ECO:0000313" key="3">
    <source>
        <dbReference type="EMBL" id="NGO11677.1"/>
    </source>
</evidence>
<dbReference type="Proteomes" id="UP000472335">
    <property type="component" value="Unassembled WGS sequence"/>
</dbReference>